<dbReference type="GO" id="GO:0046872">
    <property type="term" value="F:metal ion binding"/>
    <property type="evidence" value="ECO:0007669"/>
    <property type="project" value="UniProtKB-KW"/>
</dbReference>
<evidence type="ECO:0000259" key="4">
    <source>
        <dbReference type="PROSITE" id="PS51379"/>
    </source>
</evidence>
<dbReference type="OrthoDB" id="9767754at2"/>
<organism evidence="5 6">
    <name type="scientific">Desulfovibrio gilichinskyi</name>
    <dbReference type="NCBI Taxonomy" id="1519643"/>
    <lineage>
        <taxon>Bacteria</taxon>
        <taxon>Pseudomonadati</taxon>
        <taxon>Thermodesulfobacteriota</taxon>
        <taxon>Desulfovibrionia</taxon>
        <taxon>Desulfovibrionales</taxon>
        <taxon>Desulfovibrionaceae</taxon>
        <taxon>Desulfovibrio</taxon>
    </lineage>
</organism>
<evidence type="ECO:0000256" key="3">
    <source>
        <dbReference type="ARBA" id="ARBA00023014"/>
    </source>
</evidence>
<dbReference type="InterPro" id="IPR037225">
    <property type="entry name" value="Nuo51_FMN-bd_sf"/>
</dbReference>
<dbReference type="PROSITE" id="PS00198">
    <property type="entry name" value="4FE4S_FER_1"/>
    <property type="match status" value="1"/>
</dbReference>
<dbReference type="PROSITE" id="PS51379">
    <property type="entry name" value="4FE4S_FER_2"/>
    <property type="match status" value="1"/>
</dbReference>
<dbReference type="InterPro" id="IPR017900">
    <property type="entry name" value="4Fe4S_Fe_S_CS"/>
</dbReference>
<name>A0A1X7C900_9BACT</name>
<dbReference type="Pfam" id="PF13237">
    <property type="entry name" value="Fer4_10"/>
    <property type="match status" value="1"/>
</dbReference>
<dbReference type="SUPFAM" id="SSF142019">
    <property type="entry name" value="Nqo1 FMN-binding domain-like"/>
    <property type="match status" value="1"/>
</dbReference>
<dbReference type="PANTHER" id="PTHR43034:SF2">
    <property type="entry name" value="ION-TRANSLOCATING OXIDOREDUCTASE COMPLEX SUBUNIT C"/>
    <property type="match status" value="1"/>
</dbReference>
<evidence type="ECO:0000256" key="2">
    <source>
        <dbReference type="ARBA" id="ARBA00023004"/>
    </source>
</evidence>
<evidence type="ECO:0000313" key="6">
    <source>
        <dbReference type="Proteomes" id="UP000192906"/>
    </source>
</evidence>
<sequence>MNPIFSLIPSERGPVLKIREQLLNSALLISLEITGLEPLTTAGELVAKGQKIAFDPYNKLPSVHSSVSGKVLEVKKDFILIEEHGDLVAEPLAFNTTDSSSMLADLRNAGIDVSRFKQGCTLIINTVPAETGIDGHRFLIEEFNHIMCEGLDFLKKALSPKASAIAVPQGMAWTLPGCTAHEIKPVYPNGLPAMIIKTVTGKEMPAGVCVVDAATLYRIGRTVHGKQPVTEIMIKVGNTLFQTPVGTTVGLLVSKAGYTLSEGDRVVLGGPLSGRAVYSLNHGISADTQGITVIAGDKEPVTKDSPCVGCGECVIRCPARLMPNMISRHAEFGLFENTKAYFIGSCFECGLCAYWCTAKRPLLQYIRLAKKELFSKPILEDLRK</sequence>
<keyword evidence="6" id="KW-1185">Reference proteome</keyword>
<keyword evidence="3" id="KW-0411">Iron-sulfur</keyword>
<gene>
    <name evidence="5" type="ORF">SAMN06295933_0510</name>
</gene>
<reference evidence="6" key="1">
    <citation type="submission" date="2017-04" db="EMBL/GenBank/DDBJ databases">
        <authorList>
            <person name="Varghese N."/>
            <person name="Submissions S."/>
        </authorList>
    </citation>
    <scope>NUCLEOTIDE SEQUENCE [LARGE SCALE GENOMIC DNA]</scope>
    <source>
        <strain evidence="6">K3S</strain>
    </source>
</reference>
<keyword evidence="2" id="KW-0408">Iron</keyword>
<dbReference type="PANTHER" id="PTHR43034">
    <property type="entry name" value="ION-TRANSLOCATING OXIDOREDUCTASE COMPLEX SUBUNIT C"/>
    <property type="match status" value="1"/>
</dbReference>
<dbReference type="AlphaFoldDB" id="A0A1X7C900"/>
<dbReference type="STRING" id="1519643.SAMN06295933_0510"/>
<dbReference type="GO" id="GO:0016020">
    <property type="term" value="C:membrane"/>
    <property type="evidence" value="ECO:0007669"/>
    <property type="project" value="InterPro"/>
</dbReference>
<dbReference type="InterPro" id="IPR017896">
    <property type="entry name" value="4Fe4S_Fe-S-bd"/>
</dbReference>
<dbReference type="EMBL" id="FWZU01000001">
    <property type="protein sequence ID" value="SME92091.1"/>
    <property type="molecule type" value="Genomic_DNA"/>
</dbReference>
<evidence type="ECO:0000313" key="5">
    <source>
        <dbReference type="EMBL" id="SME92091.1"/>
    </source>
</evidence>
<dbReference type="GO" id="GO:0051539">
    <property type="term" value="F:4 iron, 4 sulfur cluster binding"/>
    <property type="evidence" value="ECO:0007669"/>
    <property type="project" value="InterPro"/>
</dbReference>
<proteinExistence type="predicted"/>
<dbReference type="Proteomes" id="UP000192906">
    <property type="component" value="Unassembled WGS sequence"/>
</dbReference>
<dbReference type="SUPFAM" id="SSF46548">
    <property type="entry name" value="alpha-helical ferredoxin"/>
    <property type="match status" value="1"/>
</dbReference>
<feature type="domain" description="4Fe-4S ferredoxin-type" evidence="4">
    <location>
        <begin position="298"/>
        <end position="328"/>
    </location>
</feature>
<dbReference type="GO" id="GO:0009055">
    <property type="term" value="F:electron transfer activity"/>
    <property type="evidence" value="ECO:0007669"/>
    <property type="project" value="InterPro"/>
</dbReference>
<dbReference type="RefSeq" id="WP_085097819.1">
    <property type="nucleotide sequence ID" value="NZ_FWZU01000001.1"/>
</dbReference>
<evidence type="ECO:0000256" key="1">
    <source>
        <dbReference type="ARBA" id="ARBA00022723"/>
    </source>
</evidence>
<dbReference type="InterPro" id="IPR010208">
    <property type="entry name" value="Ion_transpt_RnfC/RsxC"/>
</dbReference>
<accession>A0A1X7C900</accession>
<keyword evidence="1" id="KW-0479">Metal-binding</keyword>
<protein>
    <submittedName>
        <fullName evidence="5">Electron transport complex protein RnfC</fullName>
    </submittedName>
</protein>